<dbReference type="AlphaFoldDB" id="A0A1F6FNU2"/>
<gene>
    <name evidence="1" type="ORF">A3B87_01485</name>
</gene>
<organism evidence="1 2">
    <name type="scientific">Candidatus Kuenenbacteria bacterium RIFCSPHIGHO2_02_FULL_39_13</name>
    <dbReference type="NCBI Taxonomy" id="1798561"/>
    <lineage>
        <taxon>Bacteria</taxon>
        <taxon>Candidatus Kueneniibacteriota</taxon>
    </lineage>
</organism>
<sequence length="96" mass="11213">MNNPVKENRIGRFYLTKALYETDDQGAKLYLRKIMACILPAQVKERMDTYEFEAYSLLFEPALPKDGIPNYKILFVPPSDIKIKRMPDEILTHFAD</sequence>
<proteinExistence type="predicted"/>
<name>A0A1F6FNU2_9BACT</name>
<dbReference type="EMBL" id="MFMW01000010">
    <property type="protein sequence ID" value="OGG87515.1"/>
    <property type="molecule type" value="Genomic_DNA"/>
</dbReference>
<evidence type="ECO:0000313" key="2">
    <source>
        <dbReference type="Proteomes" id="UP000179136"/>
    </source>
</evidence>
<comment type="caution">
    <text evidence="1">The sequence shown here is derived from an EMBL/GenBank/DDBJ whole genome shotgun (WGS) entry which is preliminary data.</text>
</comment>
<accession>A0A1F6FNU2</accession>
<reference evidence="1 2" key="1">
    <citation type="journal article" date="2016" name="Nat. Commun.">
        <title>Thousands of microbial genomes shed light on interconnected biogeochemical processes in an aquifer system.</title>
        <authorList>
            <person name="Anantharaman K."/>
            <person name="Brown C.T."/>
            <person name="Hug L.A."/>
            <person name="Sharon I."/>
            <person name="Castelle C.J."/>
            <person name="Probst A.J."/>
            <person name="Thomas B.C."/>
            <person name="Singh A."/>
            <person name="Wilkins M.J."/>
            <person name="Karaoz U."/>
            <person name="Brodie E.L."/>
            <person name="Williams K.H."/>
            <person name="Hubbard S.S."/>
            <person name="Banfield J.F."/>
        </authorList>
    </citation>
    <scope>NUCLEOTIDE SEQUENCE [LARGE SCALE GENOMIC DNA]</scope>
</reference>
<dbReference type="STRING" id="1798561.A3B87_01485"/>
<dbReference type="Proteomes" id="UP000179136">
    <property type="component" value="Unassembled WGS sequence"/>
</dbReference>
<evidence type="ECO:0000313" key="1">
    <source>
        <dbReference type="EMBL" id="OGG87515.1"/>
    </source>
</evidence>
<protein>
    <submittedName>
        <fullName evidence="1">Uncharacterized protein</fullName>
    </submittedName>
</protein>